<feature type="region of interest" description="Disordered" evidence="4">
    <location>
        <begin position="293"/>
        <end position="337"/>
    </location>
</feature>
<dbReference type="InterPro" id="IPR011990">
    <property type="entry name" value="TPR-like_helical_dom_sf"/>
</dbReference>
<dbReference type="InterPro" id="IPR019734">
    <property type="entry name" value="TPR_rpt"/>
</dbReference>
<dbReference type="Pfam" id="PF00931">
    <property type="entry name" value="NB-ARC"/>
    <property type="match status" value="1"/>
</dbReference>
<keyword evidence="2 3" id="KW-0067">ATP-binding</keyword>
<dbReference type="SMART" id="SM00421">
    <property type="entry name" value="HTH_LUXR"/>
    <property type="match status" value="1"/>
</dbReference>
<keyword evidence="1 3" id="KW-0547">Nucleotide-binding</keyword>
<dbReference type="CDD" id="cd14014">
    <property type="entry name" value="STKc_PknB_like"/>
    <property type="match status" value="1"/>
</dbReference>
<dbReference type="Gene3D" id="1.25.40.10">
    <property type="entry name" value="Tetratricopeptide repeat domain"/>
    <property type="match status" value="1"/>
</dbReference>
<keyword evidence="7" id="KW-0808">Transferase</keyword>
<keyword evidence="7" id="KW-0723">Serine/threonine-protein kinase</keyword>
<dbReference type="Pfam" id="PF00196">
    <property type="entry name" value="GerE"/>
    <property type="match status" value="1"/>
</dbReference>
<dbReference type="PROSITE" id="PS50043">
    <property type="entry name" value="HTH_LUXR_2"/>
    <property type="match status" value="1"/>
</dbReference>
<dbReference type="InterPro" id="IPR002182">
    <property type="entry name" value="NB-ARC"/>
</dbReference>
<evidence type="ECO:0000313" key="7">
    <source>
        <dbReference type="EMBL" id="SED72063.1"/>
    </source>
</evidence>
<organism evidence="7 8">
    <name type="scientific">Rhodococcus jostii</name>
    <dbReference type="NCBI Taxonomy" id="132919"/>
    <lineage>
        <taxon>Bacteria</taxon>
        <taxon>Bacillati</taxon>
        <taxon>Actinomycetota</taxon>
        <taxon>Actinomycetes</taxon>
        <taxon>Mycobacteriales</taxon>
        <taxon>Nocardiaceae</taxon>
        <taxon>Rhodococcus</taxon>
    </lineage>
</organism>
<evidence type="ECO:0000256" key="4">
    <source>
        <dbReference type="SAM" id="MobiDB-lite"/>
    </source>
</evidence>
<dbReference type="Proteomes" id="UP000183407">
    <property type="component" value="Unassembled WGS sequence"/>
</dbReference>
<evidence type="ECO:0000256" key="3">
    <source>
        <dbReference type="PROSITE-ProRule" id="PRU10141"/>
    </source>
</evidence>
<proteinExistence type="predicted"/>
<dbReference type="AlphaFoldDB" id="A0A1H5CZP7"/>
<evidence type="ECO:0000313" key="8">
    <source>
        <dbReference type="Proteomes" id="UP000183407"/>
    </source>
</evidence>
<dbReference type="InterPro" id="IPR011009">
    <property type="entry name" value="Kinase-like_dom_sf"/>
</dbReference>
<dbReference type="InterPro" id="IPR016032">
    <property type="entry name" value="Sig_transdc_resp-reg_C-effctor"/>
</dbReference>
<dbReference type="PROSITE" id="PS00108">
    <property type="entry name" value="PROTEIN_KINASE_ST"/>
    <property type="match status" value="1"/>
</dbReference>
<dbReference type="GO" id="GO:0043531">
    <property type="term" value="F:ADP binding"/>
    <property type="evidence" value="ECO:0007669"/>
    <property type="project" value="InterPro"/>
</dbReference>
<dbReference type="GO" id="GO:0004674">
    <property type="term" value="F:protein serine/threonine kinase activity"/>
    <property type="evidence" value="ECO:0007669"/>
    <property type="project" value="UniProtKB-KW"/>
</dbReference>
<dbReference type="CDD" id="cd06170">
    <property type="entry name" value="LuxR_C_like"/>
    <property type="match status" value="1"/>
</dbReference>
<dbReference type="InterPro" id="IPR017441">
    <property type="entry name" value="Protein_kinase_ATP_BS"/>
</dbReference>
<reference evidence="8" key="1">
    <citation type="submission" date="2016-10" db="EMBL/GenBank/DDBJ databases">
        <authorList>
            <person name="Varghese N."/>
        </authorList>
    </citation>
    <scope>NUCLEOTIDE SEQUENCE [LARGE SCALE GENOMIC DNA]</scope>
    <source>
        <strain evidence="8">DSM 44719</strain>
    </source>
</reference>
<dbReference type="Gene3D" id="1.10.510.10">
    <property type="entry name" value="Transferase(Phosphotransferase) domain 1"/>
    <property type="match status" value="1"/>
</dbReference>
<evidence type="ECO:0000256" key="2">
    <source>
        <dbReference type="ARBA" id="ARBA00022840"/>
    </source>
</evidence>
<feature type="domain" description="Protein kinase" evidence="5">
    <location>
        <begin position="27"/>
        <end position="291"/>
    </location>
</feature>
<dbReference type="GO" id="GO:0003677">
    <property type="term" value="F:DNA binding"/>
    <property type="evidence" value="ECO:0007669"/>
    <property type="project" value="InterPro"/>
</dbReference>
<dbReference type="SUPFAM" id="SSF56112">
    <property type="entry name" value="Protein kinase-like (PK-like)"/>
    <property type="match status" value="1"/>
</dbReference>
<feature type="domain" description="HTH luxR-type" evidence="6">
    <location>
        <begin position="1029"/>
        <end position="1094"/>
    </location>
</feature>
<evidence type="ECO:0000256" key="1">
    <source>
        <dbReference type="ARBA" id="ARBA00022741"/>
    </source>
</evidence>
<dbReference type="InterPro" id="IPR000719">
    <property type="entry name" value="Prot_kinase_dom"/>
</dbReference>
<dbReference type="SUPFAM" id="SSF46894">
    <property type="entry name" value="C-terminal effector domain of the bipartite response regulators"/>
    <property type="match status" value="1"/>
</dbReference>
<dbReference type="InterPro" id="IPR000792">
    <property type="entry name" value="Tscrpt_reg_LuxR_C"/>
</dbReference>
<dbReference type="GO" id="GO:0005524">
    <property type="term" value="F:ATP binding"/>
    <property type="evidence" value="ECO:0007669"/>
    <property type="project" value="UniProtKB-UniRule"/>
</dbReference>
<evidence type="ECO:0000259" key="5">
    <source>
        <dbReference type="PROSITE" id="PS50011"/>
    </source>
</evidence>
<dbReference type="Gene3D" id="3.30.200.20">
    <property type="entry name" value="Phosphorylase Kinase, domain 1"/>
    <property type="match status" value="1"/>
</dbReference>
<gene>
    <name evidence="7" type="ORF">SAMN04490220_5321</name>
</gene>
<accession>A0A1H5CZP7</accession>
<feature type="binding site" evidence="3">
    <location>
        <position position="56"/>
    </location>
    <ligand>
        <name>ATP</name>
        <dbReference type="ChEBI" id="CHEBI:30616"/>
    </ligand>
</feature>
<dbReference type="SUPFAM" id="SSF52540">
    <property type="entry name" value="P-loop containing nucleoside triphosphate hydrolases"/>
    <property type="match status" value="1"/>
</dbReference>
<protein>
    <submittedName>
        <fullName evidence="7">Non-specific serine/threonine protein kinase</fullName>
    </submittedName>
</protein>
<dbReference type="Pfam" id="PF00069">
    <property type="entry name" value="Pkinase"/>
    <property type="match status" value="1"/>
</dbReference>
<dbReference type="Gene3D" id="3.40.50.300">
    <property type="entry name" value="P-loop containing nucleotide triphosphate hydrolases"/>
    <property type="match status" value="1"/>
</dbReference>
<dbReference type="InterPro" id="IPR027417">
    <property type="entry name" value="P-loop_NTPase"/>
</dbReference>
<dbReference type="OrthoDB" id="136365at2"/>
<dbReference type="Gene3D" id="1.10.10.10">
    <property type="entry name" value="Winged helix-like DNA-binding domain superfamily/Winged helix DNA-binding domain"/>
    <property type="match status" value="1"/>
</dbReference>
<dbReference type="GO" id="GO:0006355">
    <property type="term" value="P:regulation of DNA-templated transcription"/>
    <property type="evidence" value="ECO:0007669"/>
    <property type="project" value="InterPro"/>
</dbReference>
<evidence type="ECO:0000259" key="6">
    <source>
        <dbReference type="PROSITE" id="PS50043"/>
    </source>
</evidence>
<name>A0A1H5CZP7_RHOJO</name>
<dbReference type="PANTHER" id="PTHR47691:SF3">
    <property type="entry name" value="HTH-TYPE TRANSCRIPTIONAL REGULATOR RV0890C-RELATED"/>
    <property type="match status" value="1"/>
</dbReference>
<dbReference type="SMART" id="SM00028">
    <property type="entry name" value="TPR"/>
    <property type="match status" value="3"/>
</dbReference>
<feature type="compositionally biased region" description="Basic and acidic residues" evidence="4">
    <location>
        <begin position="296"/>
        <end position="310"/>
    </location>
</feature>
<dbReference type="PROSITE" id="PS50011">
    <property type="entry name" value="PROTEIN_KINASE_DOM"/>
    <property type="match status" value="1"/>
</dbReference>
<keyword evidence="7" id="KW-0418">Kinase</keyword>
<dbReference type="PANTHER" id="PTHR47691">
    <property type="entry name" value="REGULATOR-RELATED"/>
    <property type="match status" value="1"/>
</dbReference>
<dbReference type="PRINTS" id="PR00364">
    <property type="entry name" value="DISEASERSIST"/>
</dbReference>
<dbReference type="PROSITE" id="PS00107">
    <property type="entry name" value="PROTEIN_KINASE_ATP"/>
    <property type="match status" value="1"/>
</dbReference>
<dbReference type="SMART" id="SM00220">
    <property type="entry name" value="S_TKc"/>
    <property type="match status" value="1"/>
</dbReference>
<sequence length="1098" mass="119556">MTADGDPLRTQRATDSTTADELRAAGFDDAREIGRGGFGVVYRCTQSALDRSVAVKVLTGDLDEENRTRFLREQRAMGRLTGHPNVVSVLEVGVTDTGLPFLVMPYHPQDSLDVRIRRDGPLTTAETLRLGVKMAGALETAHRLGIVHRDVKPGNILLTDYGEPALTDFGIAHITGGFQTATGTITGSPAFTAPEVLGGDPPTPSSDVYGLGATLFAALTGHAAFERRSGEQVVAQFLRITTHKAPDLSEAGVDADVAGAVERAMSRDPLERPAAATLGEALQEIQVHRGIPVDEMSLRADTDAERDARRPARPPTGRSPARRPRPSPTSGTDAGLPLELTSFVGRRRELTETKRLLSASRLVTLTGIGGVGKTRLALRVAANTRRAFADGVRLVELGDLHDGSLLGEVVATELGLHHRSTEPLHTLVEFLQAREMLLVLDNCEQVIDAAAELTATLLRSCPGLRILATSRETLDVAGESALRVRPLTVPESDRDTSPKGLPSYDAVTLFAERAAGTVPGFEVTEDNADAVARICIRLDGLPLAIELAAARLRTMSPEQILQRLTNRYELLTRGSRSAPTRQQTLRWSIDWSYELCLPAEQQLWAQLSVFAGSFELEAAEWVYTSDPGPAGLLDLIASLVDKSILISEESNTIVRFRMLETLRDYGRDKLEQSGALSEIRRRHRSWYRQLALDAESGWISHRQVVWLARLEREQPNLREAMEFSLSEAEDSPADAGLEIATALFPFWLSRGRLREGRRWLDRALAFREEHDTALEVKALYSASILATRHEDLERATELTDRGRALAESRGTALDRALMHHATAAHALHSGDPERAVRSYTEALAVLRGANNLLAHLTALHGIGLAHEVLGHTDDATAHLEEAIRIAESHGESVTCGRSSLTLGLVMWRQGDRDRAVTLLRKGLELARLVDDPLGATWCIEILAWISAFENHFRRAAILMAAAEVLRRRVGTSTLQIPNLTGSHEECELVTRRSLGQRAFTAASHEGETLSFDAAVSYALGEAPPAAPPRADPTAALTARERQVADLVAQGLTNKAIAARLVISQRTAQGHVEHILAKLGFSSRAQIAAWVTEQADTRG</sequence>
<dbReference type="InterPro" id="IPR008271">
    <property type="entry name" value="Ser/Thr_kinase_AS"/>
</dbReference>
<dbReference type="PRINTS" id="PR00038">
    <property type="entry name" value="HTHLUXR"/>
</dbReference>
<dbReference type="SUPFAM" id="SSF48452">
    <property type="entry name" value="TPR-like"/>
    <property type="match status" value="1"/>
</dbReference>
<dbReference type="InterPro" id="IPR036388">
    <property type="entry name" value="WH-like_DNA-bd_sf"/>
</dbReference>
<dbReference type="RefSeq" id="WP_073369494.1">
    <property type="nucleotide sequence ID" value="NZ_FNTL01000004.1"/>
</dbReference>
<dbReference type="EMBL" id="FNTL01000004">
    <property type="protein sequence ID" value="SED72063.1"/>
    <property type="molecule type" value="Genomic_DNA"/>
</dbReference>